<reference evidence="2 3" key="1">
    <citation type="submission" date="2016-03" db="EMBL/GenBank/DDBJ databases">
        <title>Characterization of pf16 and phiPMW: Two novel phages infecting Pseudomonas putida PpG1.</title>
        <authorList>
            <person name="Magill D.J."/>
            <person name="Krylov V.N."/>
            <person name="Allen C.C.R."/>
            <person name="McGrath J.W."/>
            <person name="Quinn J.P."/>
            <person name="Kulakov L.A."/>
        </authorList>
    </citation>
    <scope>NUCLEOTIDE SEQUENCE [LARGE SCALE GENOMIC DNA]</scope>
</reference>
<evidence type="ECO:0000256" key="1">
    <source>
        <dbReference type="SAM" id="Phobius"/>
    </source>
</evidence>
<keyword evidence="1" id="KW-0472">Membrane</keyword>
<keyword evidence="3" id="KW-1185">Reference proteome</keyword>
<accession>A0A1S5R1K5</accession>
<sequence length="86" mass="9692">MSKFYKHVCKHYHLYSFIANSLIAVSMAGLALLGILTNAMTVAWLIGWGFFFAVMFGVGKLLDQEIEDMGKVKDHKCEDTICSTER</sequence>
<feature type="transmembrane region" description="Helical" evidence="1">
    <location>
        <begin position="12"/>
        <end position="36"/>
    </location>
</feature>
<gene>
    <name evidence="2" type="ORF">PMW_151</name>
</gene>
<keyword evidence="1" id="KW-0812">Transmembrane</keyword>
<organism evidence="2 3">
    <name type="scientific">Pseudomonas phage phiPMW</name>
    <dbReference type="NCBI Taxonomy" id="1815582"/>
    <lineage>
        <taxon>Viruses</taxon>
        <taxon>Duplodnaviria</taxon>
        <taxon>Heunggongvirae</taxon>
        <taxon>Uroviricota</taxon>
        <taxon>Caudoviricetes</taxon>
        <taxon>Plaisancevirus</taxon>
        <taxon>Plaisancevirus PMW</taxon>
    </lineage>
</organism>
<dbReference type="EMBL" id="KU862660">
    <property type="protein sequence ID" value="ANA49276.1"/>
    <property type="molecule type" value="Genomic_DNA"/>
</dbReference>
<evidence type="ECO:0000313" key="3">
    <source>
        <dbReference type="Proteomes" id="UP000223738"/>
    </source>
</evidence>
<feature type="transmembrane region" description="Helical" evidence="1">
    <location>
        <begin position="42"/>
        <end position="62"/>
    </location>
</feature>
<proteinExistence type="predicted"/>
<protein>
    <submittedName>
        <fullName evidence="2">Uncharacterized protein</fullName>
    </submittedName>
</protein>
<evidence type="ECO:0000313" key="2">
    <source>
        <dbReference type="EMBL" id="ANA49276.1"/>
    </source>
</evidence>
<name>A0A1S5R1K5_9CAUD</name>
<dbReference type="Proteomes" id="UP000223738">
    <property type="component" value="Segment"/>
</dbReference>
<keyword evidence="1" id="KW-1133">Transmembrane helix</keyword>